<dbReference type="OrthoDB" id="4479226at2"/>
<keyword evidence="1" id="KW-1133">Transmembrane helix</keyword>
<sequence>MGRSLRVPAIGLAVAGLLLAAVLSVGTTWLLVATGRWDAAAWGVLAEAWRAVAAFIPAAVVLVAFQVYRADQWWKRVEWALDAASDEEHPVRQLAGLTALNELRRPGSWRPPRQDDRMFRAVGAALSRHLARRWDEDGGPGADTRGGAE</sequence>
<accession>A0A0U3HBX0</accession>
<evidence type="ECO:0000256" key="1">
    <source>
        <dbReference type="SAM" id="Phobius"/>
    </source>
</evidence>
<dbReference type="Proteomes" id="UP000321155">
    <property type="component" value="Unassembled WGS sequence"/>
</dbReference>
<name>A0A0U3HBX0_9MICC</name>
<proteinExistence type="predicted"/>
<feature type="transmembrane region" description="Helical" evidence="1">
    <location>
        <begin position="48"/>
        <end position="68"/>
    </location>
</feature>
<keyword evidence="1" id="KW-0472">Membrane</keyword>
<evidence type="ECO:0000313" key="5">
    <source>
        <dbReference type="Proteomes" id="UP000321155"/>
    </source>
</evidence>
<keyword evidence="5" id="KW-1185">Reference proteome</keyword>
<reference evidence="2 4" key="1">
    <citation type="submission" date="2015-11" db="EMBL/GenBank/DDBJ databases">
        <title>Complete Genome Sequence of Kocuria flava strain HO-9041.</title>
        <authorList>
            <person name="Zhou M."/>
            <person name="Dai J."/>
        </authorList>
    </citation>
    <scope>NUCLEOTIDE SEQUENCE [LARGE SCALE GENOMIC DNA]</scope>
    <source>
        <strain evidence="2 4">HO-9041</strain>
    </source>
</reference>
<dbReference type="STRING" id="446860.AS188_12470"/>
<organism evidence="2 4">
    <name type="scientific">Kocuria flava</name>
    <dbReference type="NCBI Taxonomy" id="446860"/>
    <lineage>
        <taxon>Bacteria</taxon>
        <taxon>Bacillati</taxon>
        <taxon>Actinomycetota</taxon>
        <taxon>Actinomycetes</taxon>
        <taxon>Micrococcales</taxon>
        <taxon>Micrococcaceae</taxon>
        <taxon>Kocuria</taxon>
    </lineage>
</organism>
<evidence type="ECO:0000313" key="4">
    <source>
        <dbReference type="Proteomes" id="UP000057181"/>
    </source>
</evidence>
<evidence type="ECO:0000313" key="2">
    <source>
        <dbReference type="EMBL" id="ALU40437.1"/>
    </source>
</evidence>
<protein>
    <submittedName>
        <fullName evidence="2">Uncharacterized protein</fullName>
    </submittedName>
</protein>
<keyword evidence="1" id="KW-0812">Transmembrane</keyword>
<dbReference type="Proteomes" id="UP000057181">
    <property type="component" value="Chromosome"/>
</dbReference>
<dbReference type="EMBL" id="CP013254">
    <property type="protein sequence ID" value="ALU40437.1"/>
    <property type="molecule type" value="Genomic_DNA"/>
</dbReference>
<dbReference type="EMBL" id="BJZR01000057">
    <property type="protein sequence ID" value="GEO92708.1"/>
    <property type="molecule type" value="Genomic_DNA"/>
</dbReference>
<dbReference type="KEGG" id="kfv:AS188_12470"/>
<dbReference type="AlphaFoldDB" id="A0A0U3HBX0"/>
<reference evidence="3 5" key="2">
    <citation type="submission" date="2019-07" db="EMBL/GenBank/DDBJ databases">
        <title>Whole genome shotgun sequence of Kocuria flava NBRC 107626.</title>
        <authorList>
            <person name="Hosoyama A."/>
            <person name="Uohara A."/>
            <person name="Ohji S."/>
            <person name="Ichikawa N."/>
        </authorList>
    </citation>
    <scope>NUCLEOTIDE SEQUENCE [LARGE SCALE GENOMIC DNA]</scope>
    <source>
        <strain evidence="3 5">NBRC 107626</strain>
    </source>
</reference>
<evidence type="ECO:0000313" key="3">
    <source>
        <dbReference type="EMBL" id="GEO92708.1"/>
    </source>
</evidence>
<dbReference type="RefSeq" id="WP_058859126.1">
    <property type="nucleotide sequence ID" value="NZ_BJZR01000057.1"/>
</dbReference>
<gene>
    <name evidence="2" type="ORF">AS188_12470</name>
    <name evidence="3" type="ORF">KFL01_20140</name>
</gene>